<organism evidence="2 3">
    <name type="scientific">Scardovia wiggsiae F0424</name>
    <dbReference type="NCBI Taxonomy" id="857290"/>
    <lineage>
        <taxon>Bacteria</taxon>
        <taxon>Bacillati</taxon>
        <taxon>Actinomycetota</taxon>
        <taxon>Actinomycetes</taxon>
        <taxon>Bifidobacteriales</taxon>
        <taxon>Bifidobacteriaceae</taxon>
        <taxon>Scardovia</taxon>
    </lineage>
</organism>
<reference evidence="2 3" key="1">
    <citation type="submission" date="2012-01" db="EMBL/GenBank/DDBJ databases">
        <title>The Genome Sequence of Scardovia wiggsiae F0424.</title>
        <authorList>
            <consortium name="The Broad Institute Genome Sequencing Platform"/>
            <person name="Earl A."/>
            <person name="Ward D."/>
            <person name="Feldgarden M."/>
            <person name="Gevers D."/>
            <person name="Izard J."/>
            <person name="Ganesan A."/>
            <person name="Baranova O.V."/>
            <person name="Blanton J.M."/>
            <person name="Tanner A.C."/>
            <person name="Mathney J."/>
            <person name="Dewhirst F.E."/>
            <person name="Young S.K."/>
            <person name="Zeng Q."/>
            <person name="Gargeya S."/>
            <person name="Fitzgerald M."/>
            <person name="Haas B."/>
            <person name="Abouelleil A."/>
            <person name="Alvarado L."/>
            <person name="Arachchi H.M."/>
            <person name="Berlin A."/>
            <person name="Chapman S.B."/>
            <person name="Gearin G."/>
            <person name="Goldberg J."/>
            <person name="Griggs A."/>
            <person name="Gujja S."/>
            <person name="Hansen M."/>
            <person name="Heiman D."/>
            <person name="Howarth C."/>
            <person name="Larimer J."/>
            <person name="Lui A."/>
            <person name="MacDonald P.J.P."/>
            <person name="McCowen C."/>
            <person name="Montmayeur A."/>
            <person name="Murphy C."/>
            <person name="Neiman D."/>
            <person name="Pearson M."/>
            <person name="Priest M."/>
            <person name="Roberts A."/>
            <person name="Saif S."/>
            <person name="Shea T."/>
            <person name="Sisk P."/>
            <person name="Stolte C."/>
            <person name="Sykes S."/>
            <person name="Wortman J."/>
            <person name="Nusbaum C."/>
            <person name="Birren B."/>
        </authorList>
    </citation>
    <scope>NUCLEOTIDE SEQUENCE [LARGE SCALE GENOMIC DNA]</scope>
    <source>
        <strain evidence="2 3">F0424</strain>
    </source>
</reference>
<proteinExistence type="predicted"/>
<dbReference type="STRING" id="857290.HMPREF9156_00105"/>
<comment type="caution">
    <text evidence="2">The sequence shown here is derived from an EMBL/GenBank/DDBJ whole genome shotgun (WGS) entry which is preliminary data.</text>
</comment>
<accession>J0X1R2</accession>
<dbReference type="HOGENOM" id="CLU_1123888_0_0_11"/>
<protein>
    <submittedName>
        <fullName evidence="2">Uncharacterized protein</fullName>
    </submittedName>
</protein>
<gene>
    <name evidence="2" type="ORF">HMPREF9156_00105</name>
</gene>
<dbReference type="RefSeq" id="WP_007147173.1">
    <property type="nucleotide sequence ID" value="NZ_AKCI01000001.1"/>
</dbReference>
<keyword evidence="1" id="KW-1133">Transmembrane helix</keyword>
<name>J0X1R2_9BIFI</name>
<keyword evidence="1" id="KW-0472">Membrane</keyword>
<dbReference type="Proteomes" id="UP000006415">
    <property type="component" value="Unassembled WGS sequence"/>
</dbReference>
<keyword evidence="3" id="KW-1185">Reference proteome</keyword>
<dbReference type="OrthoDB" id="3243403at2"/>
<evidence type="ECO:0000256" key="1">
    <source>
        <dbReference type="SAM" id="Phobius"/>
    </source>
</evidence>
<dbReference type="EMBL" id="AGZS01000001">
    <property type="protein sequence ID" value="EJD65341.1"/>
    <property type="molecule type" value="Genomic_DNA"/>
</dbReference>
<evidence type="ECO:0000313" key="3">
    <source>
        <dbReference type="Proteomes" id="UP000006415"/>
    </source>
</evidence>
<dbReference type="AlphaFoldDB" id="J0X1R2"/>
<feature type="transmembrane region" description="Helical" evidence="1">
    <location>
        <begin position="12"/>
        <end position="33"/>
    </location>
</feature>
<dbReference type="eggNOG" id="ENOG5032224">
    <property type="taxonomic scope" value="Bacteria"/>
</dbReference>
<keyword evidence="1" id="KW-0812">Transmembrane</keyword>
<dbReference type="PROSITE" id="PS51257">
    <property type="entry name" value="PROKAR_LIPOPROTEIN"/>
    <property type="match status" value="1"/>
</dbReference>
<evidence type="ECO:0000313" key="2">
    <source>
        <dbReference type="EMBL" id="EJD65341.1"/>
    </source>
</evidence>
<sequence length="247" mass="26663">MTGKPLVYRQRISSTVFLRAAVFFMCMCIMLSACSKISGGQSSRAIGHSYFPGDPGYTLADGVDDTDMRIGLVGACGAHGAGDNMMQALSRELSQTYAVASYSPIACTENTSSSESVRAQVAEIDSYLERHVHVIVVHPQAATDPRCSRADKAAFARALEKVRTHRTAAILVNTSEQQAKNMGIGSEYYAALWDISVEQTPQSGSSQPGTEQRPAPAMRPLDVIRAVIDDTPHATVLRSVINKHKTE</sequence>